<comment type="caution">
    <text evidence="2">The sequence shown here is derived from an EMBL/GenBank/DDBJ whole genome shotgun (WGS) entry which is preliminary data.</text>
</comment>
<reference evidence="2" key="2">
    <citation type="submission" date="2023-05" db="EMBL/GenBank/DDBJ databases">
        <authorList>
            <consortium name="Lawrence Berkeley National Laboratory"/>
            <person name="Steindorff A."/>
            <person name="Hensen N."/>
            <person name="Bonometti L."/>
            <person name="Westerberg I."/>
            <person name="Brannstrom I.O."/>
            <person name="Guillou S."/>
            <person name="Cros-Aarteil S."/>
            <person name="Calhoun S."/>
            <person name="Haridas S."/>
            <person name="Kuo A."/>
            <person name="Mondo S."/>
            <person name="Pangilinan J."/>
            <person name="Riley R."/>
            <person name="Labutti K."/>
            <person name="Andreopoulos B."/>
            <person name="Lipzen A."/>
            <person name="Chen C."/>
            <person name="Yanf M."/>
            <person name="Daum C."/>
            <person name="Ng V."/>
            <person name="Clum A."/>
            <person name="Ohm R."/>
            <person name="Martin F."/>
            <person name="Silar P."/>
            <person name="Natvig D."/>
            <person name="Lalanne C."/>
            <person name="Gautier V."/>
            <person name="Ament-Velasquez S.L."/>
            <person name="Kruys A."/>
            <person name="Hutchinson M.I."/>
            <person name="Powell A.J."/>
            <person name="Barry K."/>
            <person name="Miller A.N."/>
            <person name="Grigoriev I.V."/>
            <person name="Debuchy R."/>
            <person name="Gladieux P."/>
            <person name="Thoren M.H."/>
            <person name="Johannesson H."/>
        </authorList>
    </citation>
    <scope>NUCLEOTIDE SEQUENCE</scope>
    <source>
        <strain evidence="2">PSN243</strain>
    </source>
</reference>
<protein>
    <submittedName>
        <fullName evidence="2">Uncharacterized protein</fullName>
    </submittedName>
</protein>
<sequence length="275" mass="31142">MPRIHVFSLAREARREREALLIQDSSLYLMMRTSLLYAGMIIAVLQNPTLLCRAIRMEVDINIRTVLESHVADGFQTKNHPGAHYGEHGCRSESHHRKKHFQVLSSSESFHRAQSSRLVRWGADNQRLIWCPRLSTRTTRLQRSTAAHHLKRWKSRSTESPWDPTSLEPRGWVPVPASCRTKPPVKPRHRSTHRLRSLSRAQAVSTVLSASLPEADPLHKVTQTPIPDRGVIEGPCRPLMSRSCPLCVLFSSSSDGTRPKGAESRSVRAGHSRIR</sequence>
<feature type="compositionally biased region" description="Basic residues" evidence="1">
    <location>
        <begin position="183"/>
        <end position="194"/>
    </location>
</feature>
<feature type="compositionally biased region" description="Basic and acidic residues" evidence="1">
    <location>
        <begin position="257"/>
        <end position="266"/>
    </location>
</feature>
<name>A0AAV9GYV4_9PEZI</name>
<dbReference type="AlphaFoldDB" id="A0AAV9GYV4"/>
<reference evidence="2" key="1">
    <citation type="journal article" date="2023" name="Mol. Phylogenet. Evol.">
        <title>Genome-scale phylogeny and comparative genomics of the fungal order Sordariales.</title>
        <authorList>
            <person name="Hensen N."/>
            <person name="Bonometti L."/>
            <person name="Westerberg I."/>
            <person name="Brannstrom I.O."/>
            <person name="Guillou S."/>
            <person name="Cros-Aarteil S."/>
            <person name="Calhoun S."/>
            <person name="Haridas S."/>
            <person name="Kuo A."/>
            <person name="Mondo S."/>
            <person name="Pangilinan J."/>
            <person name="Riley R."/>
            <person name="LaButti K."/>
            <person name="Andreopoulos B."/>
            <person name="Lipzen A."/>
            <person name="Chen C."/>
            <person name="Yan M."/>
            <person name="Daum C."/>
            <person name="Ng V."/>
            <person name="Clum A."/>
            <person name="Steindorff A."/>
            <person name="Ohm R.A."/>
            <person name="Martin F."/>
            <person name="Silar P."/>
            <person name="Natvig D.O."/>
            <person name="Lalanne C."/>
            <person name="Gautier V."/>
            <person name="Ament-Velasquez S.L."/>
            <person name="Kruys A."/>
            <person name="Hutchinson M.I."/>
            <person name="Powell A.J."/>
            <person name="Barry K."/>
            <person name="Miller A.N."/>
            <person name="Grigoriev I.V."/>
            <person name="Debuchy R."/>
            <person name="Gladieux P."/>
            <person name="Hiltunen Thoren M."/>
            <person name="Johannesson H."/>
        </authorList>
    </citation>
    <scope>NUCLEOTIDE SEQUENCE</scope>
    <source>
        <strain evidence="2">PSN243</strain>
    </source>
</reference>
<evidence type="ECO:0000256" key="1">
    <source>
        <dbReference type="SAM" id="MobiDB-lite"/>
    </source>
</evidence>
<dbReference type="EMBL" id="MU865920">
    <property type="protein sequence ID" value="KAK4453558.1"/>
    <property type="molecule type" value="Genomic_DNA"/>
</dbReference>
<organism evidence="2 3">
    <name type="scientific">Podospora aff. communis PSN243</name>
    <dbReference type="NCBI Taxonomy" id="3040156"/>
    <lineage>
        <taxon>Eukaryota</taxon>
        <taxon>Fungi</taxon>
        <taxon>Dikarya</taxon>
        <taxon>Ascomycota</taxon>
        <taxon>Pezizomycotina</taxon>
        <taxon>Sordariomycetes</taxon>
        <taxon>Sordariomycetidae</taxon>
        <taxon>Sordariales</taxon>
        <taxon>Podosporaceae</taxon>
        <taxon>Podospora</taxon>
    </lineage>
</organism>
<dbReference type="Proteomes" id="UP001321760">
    <property type="component" value="Unassembled WGS sequence"/>
</dbReference>
<keyword evidence="3" id="KW-1185">Reference proteome</keyword>
<gene>
    <name evidence="2" type="ORF">QBC34DRAFT_209746</name>
</gene>
<feature type="region of interest" description="Disordered" evidence="1">
    <location>
        <begin position="173"/>
        <end position="194"/>
    </location>
</feature>
<feature type="region of interest" description="Disordered" evidence="1">
    <location>
        <begin position="253"/>
        <end position="275"/>
    </location>
</feature>
<evidence type="ECO:0000313" key="2">
    <source>
        <dbReference type="EMBL" id="KAK4453558.1"/>
    </source>
</evidence>
<accession>A0AAV9GYV4</accession>
<proteinExistence type="predicted"/>
<evidence type="ECO:0000313" key="3">
    <source>
        <dbReference type="Proteomes" id="UP001321760"/>
    </source>
</evidence>